<dbReference type="EMBL" id="CP114014">
    <property type="protein sequence ID" value="XAY03952.1"/>
    <property type="molecule type" value="Genomic_DNA"/>
</dbReference>
<feature type="signal peptide" evidence="2">
    <location>
        <begin position="1"/>
        <end position="22"/>
    </location>
</feature>
<keyword evidence="1" id="KW-0472">Membrane</keyword>
<dbReference type="RefSeq" id="WP_354700499.1">
    <property type="nucleotide sequence ID" value="NZ_CP114014.1"/>
</dbReference>
<keyword evidence="1" id="KW-1133">Transmembrane helix</keyword>
<feature type="transmembrane region" description="Helical" evidence="1">
    <location>
        <begin position="113"/>
        <end position="134"/>
    </location>
</feature>
<protein>
    <recommendedName>
        <fullName evidence="4">Integral membrane protein</fullName>
    </recommendedName>
</protein>
<proteinExistence type="predicted"/>
<reference evidence="3" key="1">
    <citation type="submission" date="2022-12" db="EMBL/GenBank/DDBJ databases">
        <title>Paraconexibacter alkalitolerans sp. nov. and Baekduia alba sp. nov., isolated from soil and emended description of the genera Paraconexibacter (Chun et al., 2020) and Baekduia (An et al., 2020).</title>
        <authorList>
            <person name="Vieira S."/>
            <person name="Huber K.J."/>
            <person name="Geppert A."/>
            <person name="Wolf J."/>
            <person name="Neumann-Schaal M."/>
            <person name="Muesken M."/>
            <person name="Overmann J."/>
        </authorList>
    </citation>
    <scope>NUCLEOTIDE SEQUENCE</scope>
    <source>
        <strain evidence="3">AEG42_29</strain>
    </source>
</reference>
<feature type="transmembrane region" description="Helical" evidence="1">
    <location>
        <begin position="75"/>
        <end position="93"/>
    </location>
</feature>
<evidence type="ECO:0008006" key="4">
    <source>
        <dbReference type="Google" id="ProtNLM"/>
    </source>
</evidence>
<feature type="transmembrane region" description="Helical" evidence="1">
    <location>
        <begin position="32"/>
        <end position="55"/>
    </location>
</feature>
<gene>
    <name evidence="3" type="ORF">DSM112329_00778</name>
</gene>
<keyword evidence="1" id="KW-0812">Transmembrane</keyword>
<feature type="chain" id="PRO_5043369264" description="Integral membrane protein" evidence="2">
    <location>
        <begin position="23"/>
        <end position="185"/>
    </location>
</feature>
<evidence type="ECO:0000313" key="3">
    <source>
        <dbReference type="EMBL" id="XAY03952.1"/>
    </source>
</evidence>
<dbReference type="AlphaFoldDB" id="A0AAU7AQL6"/>
<organism evidence="3">
    <name type="scientific">Paraconexibacter sp. AEG42_29</name>
    <dbReference type="NCBI Taxonomy" id="2997339"/>
    <lineage>
        <taxon>Bacteria</taxon>
        <taxon>Bacillati</taxon>
        <taxon>Actinomycetota</taxon>
        <taxon>Thermoleophilia</taxon>
        <taxon>Solirubrobacterales</taxon>
        <taxon>Paraconexibacteraceae</taxon>
        <taxon>Paraconexibacter</taxon>
    </lineage>
</organism>
<evidence type="ECO:0000256" key="2">
    <source>
        <dbReference type="SAM" id="SignalP"/>
    </source>
</evidence>
<accession>A0AAU7AQL6</accession>
<evidence type="ECO:0000256" key="1">
    <source>
        <dbReference type="SAM" id="Phobius"/>
    </source>
</evidence>
<keyword evidence="2" id="KW-0732">Signal</keyword>
<sequence length="185" mass="18763">MRTAVLLLVGALALHQLRYALAAPSSDEAGEHGHGYLAVLAPLIGMLAALGLARWVTAAAPAPAGREQYARVRRVWPLMSAGLLLIFTIQELAEGLASPAHPDGLAGVFGQGGAISVPLAAAVGALLTVGVRVARRLEDTAPVRVRVDPGLILPGTPCLAAAVAAVPLLRAPLAANLAGRGPPRA</sequence>
<dbReference type="KEGG" id="parq:DSM112329_00778"/>
<name>A0AAU7AQL6_9ACTN</name>